<keyword evidence="1" id="KW-0808">Transferase</keyword>
<keyword evidence="5" id="KW-0812">Transmembrane</keyword>
<keyword evidence="3 7" id="KW-0418">Kinase</keyword>
<dbReference type="STRING" id="137658.SAMN05216186_11848"/>
<dbReference type="InterPro" id="IPR011990">
    <property type="entry name" value="TPR-like_helical_dom_sf"/>
</dbReference>
<dbReference type="SUPFAM" id="SSF56112">
    <property type="entry name" value="Protein kinase-like (PK-like)"/>
    <property type="match status" value="1"/>
</dbReference>
<protein>
    <submittedName>
        <fullName evidence="7">Serine/threonine protein kinase</fullName>
    </submittedName>
</protein>
<keyword evidence="7" id="KW-0723">Serine/threonine-protein kinase</keyword>
<dbReference type="Pfam" id="PF00069">
    <property type="entry name" value="Pkinase"/>
    <property type="match status" value="1"/>
</dbReference>
<dbReference type="Proteomes" id="UP000198706">
    <property type="component" value="Unassembled WGS sequence"/>
</dbReference>
<keyword evidence="5" id="KW-0472">Membrane</keyword>
<keyword evidence="2" id="KW-0547">Nucleotide-binding</keyword>
<organism evidence="7 8">
    <name type="scientific">Pseudomonas indica</name>
    <dbReference type="NCBI Taxonomy" id="137658"/>
    <lineage>
        <taxon>Bacteria</taxon>
        <taxon>Pseudomonadati</taxon>
        <taxon>Pseudomonadota</taxon>
        <taxon>Gammaproteobacteria</taxon>
        <taxon>Pseudomonadales</taxon>
        <taxon>Pseudomonadaceae</taxon>
        <taxon>Pseudomonas</taxon>
    </lineage>
</organism>
<dbReference type="GO" id="GO:0004674">
    <property type="term" value="F:protein serine/threonine kinase activity"/>
    <property type="evidence" value="ECO:0007669"/>
    <property type="project" value="UniProtKB-KW"/>
</dbReference>
<keyword evidence="8" id="KW-1185">Reference proteome</keyword>
<sequence length="831" mass="91777">MTEQSLEKRSISRLVSLQHEPDGSLFVLSPYGRGKGTVMARFVRETELLHQARHPNLLRGVQEGAEHNRKAEPLSGCWPGDAGWLSTLSLRQRLRLFAEIASAVGGLHRAGVVYSVLHPDRIGIRANGEAVLLDLGMTWMVGSVRGGGDALDYCAPECFSNRVPDARADIYSLGLLLHYLLTGEPPPARSRVGQAARLSVLPDSLADLQPLLTLMLVDQPTQRPSSVTMLLDQLNALVMRSSRLAARLEADRDIGELPFERLLTPLSALSQRPALAASAGAQVDSIEASRWDVSVGTSRWSLWSLGLGIPVICGVALLFWLQTRPEEELGLIEKLVLRADTQLKEGKLLLPAEDNALDTLRTLRIADPDNAKLSALSERVEEGAGQSVLEALRQGRLDEADLALSRAIRAFPDDPKLVALSGTLAQARRETEERDRLNRLFAKIDDRLAGHLDTPEKTDSVIALLRRAQDLAGENIGVAERRLRLEEVLAEQARAELKGEHLEQAKESMDRLRELAPASTSLAMLEAQYRRLLGAEAHRKQLARLLKDAAEAEKAGVDRPAGLRRALEAYLQALRLEPDDATAKERVQGLGEVALNGTRRAVEREDWEQARNYLALGYRALPRNSDLAALDARIAEGAREQSAEVRKLLDQADLALRRGNYFTPESRNAWDLYQRAGAYPQAEEEVRDGLRRLRAAVLKEVDSLMAQRRYDDAGTLVERARQHIANDAELGRRKLTLASILEQRSTNSAVADGFLAINAIPWAHIHSVKRVGSRQRIALEDDATTPLRLKVPAGDYLIELRNPDDGQLREIRARVQSGQGTNVSVNLRGDR</sequence>
<dbReference type="GO" id="GO:0005524">
    <property type="term" value="F:ATP binding"/>
    <property type="evidence" value="ECO:0007669"/>
    <property type="project" value="UniProtKB-KW"/>
</dbReference>
<evidence type="ECO:0000313" key="7">
    <source>
        <dbReference type="EMBL" id="SDL32176.1"/>
    </source>
</evidence>
<evidence type="ECO:0000256" key="3">
    <source>
        <dbReference type="ARBA" id="ARBA00022777"/>
    </source>
</evidence>
<dbReference type="AlphaFoldDB" id="A0A1G9J4J2"/>
<evidence type="ECO:0000256" key="2">
    <source>
        <dbReference type="ARBA" id="ARBA00022741"/>
    </source>
</evidence>
<evidence type="ECO:0000313" key="8">
    <source>
        <dbReference type="Proteomes" id="UP000198706"/>
    </source>
</evidence>
<dbReference type="EMBL" id="FNFD01000018">
    <property type="protein sequence ID" value="SDL32176.1"/>
    <property type="molecule type" value="Genomic_DNA"/>
</dbReference>
<gene>
    <name evidence="7" type="ORF">SAMN05216186_11848</name>
</gene>
<dbReference type="PANTHER" id="PTHR43289:SF33">
    <property type="entry name" value="SERINE_THREONINE KINASE 31"/>
    <property type="match status" value="1"/>
</dbReference>
<evidence type="ECO:0000256" key="1">
    <source>
        <dbReference type="ARBA" id="ARBA00022679"/>
    </source>
</evidence>
<dbReference type="PANTHER" id="PTHR43289">
    <property type="entry name" value="MITOGEN-ACTIVATED PROTEIN KINASE KINASE KINASE 20-RELATED"/>
    <property type="match status" value="1"/>
</dbReference>
<dbReference type="Gene3D" id="1.25.40.10">
    <property type="entry name" value="Tetratricopeptide repeat domain"/>
    <property type="match status" value="1"/>
</dbReference>
<name>A0A1G9J4J2_9PSED</name>
<feature type="domain" description="Protein kinase" evidence="6">
    <location>
        <begin position="1"/>
        <end position="238"/>
    </location>
</feature>
<accession>A0A1G9J4J2</accession>
<evidence type="ECO:0000256" key="4">
    <source>
        <dbReference type="ARBA" id="ARBA00022840"/>
    </source>
</evidence>
<dbReference type="PROSITE" id="PS50011">
    <property type="entry name" value="PROTEIN_KINASE_DOM"/>
    <property type="match status" value="1"/>
</dbReference>
<evidence type="ECO:0000259" key="6">
    <source>
        <dbReference type="PROSITE" id="PS50011"/>
    </source>
</evidence>
<keyword evidence="4" id="KW-0067">ATP-binding</keyword>
<dbReference type="InterPro" id="IPR011009">
    <property type="entry name" value="Kinase-like_dom_sf"/>
</dbReference>
<dbReference type="SMART" id="SM00220">
    <property type="entry name" value="S_TKc"/>
    <property type="match status" value="1"/>
</dbReference>
<dbReference type="RefSeq" id="WP_084338353.1">
    <property type="nucleotide sequence ID" value="NZ_JAHKQV010000066.1"/>
</dbReference>
<feature type="transmembrane region" description="Helical" evidence="5">
    <location>
        <begin position="300"/>
        <end position="321"/>
    </location>
</feature>
<proteinExistence type="predicted"/>
<dbReference type="InterPro" id="IPR000719">
    <property type="entry name" value="Prot_kinase_dom"/>
</dbReference>
<evidence type="ECO:0000256" key="5">
    <source>
        <dbReference type="SAM" id="Phobius"/>
    </source>
</evidence>
<reference evidence="7 8" key="1">
    <citation type="submission" date="2016-10" db="EMBL/GenBank/DDBJ databases">
        <authorList>
            <person name="de Groot N.N."/>
        </authorList>
    </citation>
    <scope>NUCLEOTIDE SEQUENCE [LARGE SCALE GENOMIC DNA]</scope>
    <source>
        <strain evidence="7 8">JCM 21544</strain>
    </source>
</reference>
<keyword evidence="5" id="KW-1133">Transmembrane helix</keyword>
<dbReference type="Gene3D" id="1.10.510.10">
    <property type="entry name" value="Transferase(Phosphotransferase) domain 1"/>
    <property type="match status" value="1"/>
</dbReference>